<dbReference type="EC" id="3.1.21.-" evidence="5"/>
<keyword evidence="6" id="KW-1185">Reference proteome</keyword>
<evidence type="ECO:0000259" key="4">
    <source>
        <dbReference type="Pfam" id="PF01420"/>
    </source>
</evidence>
<dbReference type="Gene3D" id="1.10.287.1120">
    <property type="entry name" value="Bipartite methylase S protein"/>
    <property type="match status" value="1"/>
</dbReference>
<keyword evidence="2" id="KW-0680">Restriction system</keyword>
<dbReference type="EMBL" id="JBHSNF010000004">
    <property type="protein sequence ID" value="MFC5527521.1"/>
    <property type="molecule type" value="Genomic_DNA"/>
</dbReference>
<sequence>MTLPPGWTSRRLSQLGELCSGSTPSSSRKEYWNGATVWVTPTDLSRLNTPYLYDSAKHITERGLRNCSAPLLPAGSIVLSSRAPIGYVAIPTAPFCTNQGCKSIALHDSYHSEFIYYAVTAIVPRLKQLGEGTTFAEISKSSLAKVEVVLPSDKAEQSKIAEVLSTVDRAIEQTEVLIAKRQRIKTGLTQELLTCGIDEHGNLRSEQTHEFKDSPLGRIPVEWESASLAVFVPSADYGISTSLGEFGSPVLRMNNLLNGEAELSDLKFTDAPVPEHLWLKDGDVLFNRTNSWEHVGRTGIWRGQIERATFASYLVRLNPHPDKLLPEMLNFWLNSDRVQIAMRRQATPAVQQVNINPTNLRSIPAAFPTDLDEQRAIAVRIAAVNEVLNASRKHLNKLKSVKAGLMHDLLTGDRRVTALLQSQKEEVGA</sequence>
<name>A0ABW0QRB1_9GAMM</name>
<reference evidence="6" key="1">
    <citation type="journal article" date="2019" name="Int. J. Syst. Evol. Microbiol.">
        <title>The Global Catalogue of Microorganisms (GCM) 10K type strain sequencing project: providing services to taxonomists for standard genome sequencing and annotation.</title>
        <authorList>
            <consortium name="The Broad Institute Genomics Platform"/>
            <consortium name="The Broad Institute Genome Sequencing Center for Infectious Disease"/>
            <person name="Wu L."/>
            <person name="Ma J."/>
        </authorList>
    </citation>
    <scope>NUCLEOTIDE SEQUENCE [LARGE SCALE GENOMIC DNA]</scope>
    <source>
        <strain evidence="6">CGMCC 1.16619</strain>
    </source>
</reference>
<accession>A0ABW0QRB1</accession>
<keyword evidence="5" id="KW-0540">Nuclease</keyword>
<evidence type="ECO:0000313" key="5">
    <source>
        <dbReference type="EMBL" id="MFC5527521.1"/>
    </source>
</evidence>
<dbReference type="CDD" id="cd17524">
    <property type="entry name" value="RMtype1_S_EcoUTORF5051P-TRD2-CR2_like"/>
    <property type="match status" value="1"/>
</dbReference>
<dbReference type="RefSeq" id="WP_377322200.1">
    <property type="nucleotide sequence ID" value="NZ_JBHSNF010000004.1"/>
</dbReference>
<proteinExistence type="inferred from homology"/>
<dbReference type="Pfam" id="PF01420">
    <property type="entry name" value="Methylase_S"/>
    <property type="match status" value="1"/>
</dbReference>
<dbReference type="InterPro" id="IPR000055">
    <property type="entry name" value="Restrct_endonuc_typeI_TRD"/>
</dbReference>
<dbReference type="Proteomes" id="UP001596114">
    <property type="component" value="Unassembled WGS sequence"/>
</dbReference>
<keyword evidence="5" id="KW-0255">Endonuclease</keyword>
<feature type="domain" description="Type I restriction modification DNA specificity" evidence="4">
    <location>
        <begin position="6"/>
        <end position="174"/>
    </location>
</feature>
<evidence type="ECO:0000256" key="1">
    <source>
        <dbReference type="ARBA" id="ARBA00010923"/>
    </source>
</evidence>
<evidence type="ECO:0000256" key="3">
    <source>
        <dbReference type="ARBA" id="ARBA00023125"/>
    </source>
</evidence>
<dbReference type="GO" id="GO:0004519">
    <property type="term" value="F:endonuclease activity"/>
    <property type="evidence" value="ECO:0007669"/>
    <property type="project" value="UniProtKB-KW"/>
</dbReference>
<evidence type="ECO:0000256" key="2">
    <source>
        <dbReference type="ARBA" id="ARBA00022747"/>
    </source>
</evidence>
<keyword evidence="5" id="KW-0378">Hydrolase</keyword>
<protein>
    <submittedName>
        <fullName evidence="5">Restriction endonuclease subunit S</fullName>
        <ecNumber evidence="5">3.1.21.-</ecNumber>
    </submittedName>
</protein>
<dbReference type="GO" id="GO:0016787">
    <property type="term" value="F:hydrolase activity"/>
    <property type="evidence" value="ECO:0007669"/>
    <property type="project" value="UniProtKB-KW"/>
</dbReference>
<dbReference type="PANTHER" id="PTHR30408">
    <property type="entry name" value="TYPE-1 RESTRICTION ENZYME ECOKI SPECIFICITY PROTEIN"/>
    <property type="match status" value="1"/>
</dbReference>
<dbReference type="InterPro" id="IPR052021">
    <property type="entry name" value="Type-I_RS_S_subunit"/>
</dbReference>
<dbReference type="InterPro" id="IPR044946">
    <property type="entry name" value="Restrct_endonuc_typeI_TRD_sf"/>
</dbReference>
<gene>
    <name evidence="5" type="ORF">ACFPPA_17390</name>
</gene>
<organism evidence="5 6">
    <name type="scientific">Rhodanobacter ginsengisoli</name>
    <dbReference type="NCBI Taxonomy" id="418646"/>
    <lineage>
        <taxon>Bacteria</taxon>
        <taxon>Pseudomonadati</taxon>
        <taxon>Pseudomonadota</taxon>
        <taxon>Gammaproteobacteria</taxon>
        <taxon>Lysobacterales</taxon>
        <taxon>Rhodanobacteraceae</taxon>
        <taxon>Rhodanobacter</taxon>
    </lineage>
</organism>
<dbReference type="PANTHER" id="PTHR30408:SF12">
    <property type="entry name" value="TYPE I RESTRICTION ENZYME MJAVIII SPECIFICITY SUBUNIT"/>
    <property type="match status" value="1"/>
</dbReference>
<comment type="caution">
    <text evidence="5">The sequence shown here is derived from an EMBL/GenBank/DDBJ whole genome shotgun (WGS) entry which is preliminary data.</text>
</comment>
<dbReference type="SUPFAM" id="SSF116734">
    <property type="entry name" value="DNA methylase specificity domain"/>
    <property type="match status" value="2"/>
</dbReference>
<evidence type="ECO:0000313" key="6">
    <source>
        <dbReference type="Proteomes" id="UP001596114"/>
    </source>
</evidence>
<comment type="similarity">
    <text evidence="1">Belongs to the type-I restriction system S methylase family.</text>
</comment>
<dbReference type="CDD" id="cd17273">
    <property type="entry name" value="RMtype1_S_EcoJA69PI-TRD1-CR1_like"/>
    <property type="match status" value="1"/>
</dbReference>
<dbReference type="Gene3D" id="3.90.220.20">
    <property type="entry name" value="DNA methylase specificity domains"/>
    <property type="match status" value="2"/>
</dbReference>
<keyword evidence="3" id="KW-0238">DNA-binding</keyword>